<dbReference type="AlphaFoldDB" id="A0A4Z2JH17"/>
<feature type="region of interest" description="Disordered" evidence="1">
    <location>
        <begin position="229"/>
        <end position="255"/>
    </location>
</feature>
<proteinExistence type="predicted"/>
<reference evidence="2 3" key="1">
    <citation type="submission" date="2019-03" db="EMBL/GenBank/DDBJ databases">
        <title>First draft genome of Liparis tanakae, snailfish: a comprehensive survey of snailfish specific genes.</title>
        <authorList>
            <person name="Kim W."/>
            <person name="Song I."/>
            <person name="Jeong J.-H."/>
            <person name="Kim D."/>
            <person name="Kim S."/>
            <person name="Ryu S."/>
            <person name="Song J.Y."/>
            <person name="Lee S.K."/>
        </authorList>
    </citation>
    <scope>NUCLEOTIDE SEQUENCE [LARGE SCALE GENOMIC DNA]</scope>
    <source>
        <tissue evidence="2">Muscle</tissue>
    </source>
</reference>
<comment type="caution">
    <text evidence="2">The sequence shown here is derived from an EMBL/GenBank/DDBJ whole genome shotgun (WGS) entry which is preliminary data.</text>
</comment>
<name>A0A4Z2JH17_9TELE</name>
<evidence type="ECO:0000313" key="2">
    <source>
        <dbReference type="EMBL" id="TNN89586.1"/>
    </source>
</evidence>
<dbReference type="EMBL" id="SRLO01000001">
    <property type="protein sequence ID" value="TNN89586.1"/>
    <property type="molecule type" value="Genomic_DNA"/>
</dbReference>
<organism evidence="2 3">
    <name type="scientific">Liparis tanakae</name>
    <name type="common">Tanaka's snailfish</name>
    <dbReference type="NCBI Taxonomy" id="230148"/>
    <lineage>
        <taxon>Eukaryota</taxon>
        <taxon>Metazoa</taxon>
        <taxon>Chordata</taxon>
        <taxon>Craniata</taxon>
        <taxon>Vertebrata</taxon>
        <taxon>Euteleostomi</taxon>
        <taxon>Actinopterygii</taxon>
        <taxon>Neopterygii</taxon>
        <taxon>Teleostei</taxon>
        <taxon>Neoteleostei</taxon>
        <taxon>Acanthomorphata</taxon>
        <taxon>Eupercaria</taxon>
        <taxon>Perciformes</taxon>
        <taxon>Cottioidei</taxon>
        <taxon>Cottales</taxon>
        <taxon>Liparidae</taxon>
        <taxon>Liparis</taxon>
    </lineage>
</organism>
<sequence>MAELSGSARLGGRRCRTTESMEDVTGRNPADSLRFGLFGNIAQEEGRERAPPCGKATAVHLNNRRFSYAGPLRGGRDTDVALGEDEFDAPALREKHGQHILTPNSSLDKHQAQYREDWPVNWWILVEEVEESVQGHFTKHRSGKVHATLLGELHQVDHHVAELVRQLLSFRLGPVRQALGHLPAPLKELGHLAHLADHGQEQVAGLVELIPVPLVRELRLHPPDVLHGGLGAEGEPLRPGGASVLQLRRGSVHHQ</sequence>
<dbReference type="Proteomes" id="UP000314294">
    <property type="component" value="Unassembled WGS sequence"/>
</dbReference>
<keyword evidence="3" id="KW-1185">Reference proteome</keyword>
<evidence type="ECO:0000256" key="1">
    <source>
        <dbReference type="SAM" id="MobiDB-lite"/>
    </source>
</evidence>
<evidence type="ECO:0000313" key="3">
    <source>
        <dbReference type="Proteomes" id="UP000314294"/>
    </source>
</evidence>
<accession>A0A4Z2JH17</accession>
<gene>
    <name evidence="2" type="ORF">EYF80_000189</name>
</gene>
<dbReference type="OrthoDB" id="10631730at2759"/>
<feature type="region of interest" description="Disordered" evidence="1">
    <location>
        <begin position="1"/>
        <end position="28"/>
    </location>
</feature>
<protein>
    <submittedName>
        <fullName evidence="2">Uncharacterized protein</fullName>
    </submittedName>
</protein>